<feature type="region of interest" description="Disordered" evidence="1">
    <location>
        <begin position="81"/>
        <end position="102"/>
    </location>
</feature>
<dbReference type="AlphaFoldDB" id="A0A4S2MHS9"/>
<name>A0A4S2MHS9_9PEZI</name>
<feature type="compositionally biased region" description="Low complexity" evidence="1">
    <location>
        <begin position="370"/>
        <end position="380"/>
    </location>
</feature>
<dbReference type="STRING" id="341454.A0A4S2MHS9"/>
<feature type="compositionally biased region" description="Acidic residues" evidence="1">
    <location>
        <begin position="586"/>
        <end position="596"/>
    </location>
</feature>
<proteinExistence type="predicted"/>
<feature type="compositionally biased region" description="Low complexity" evidence="1">
    <location>
        <begin position="508"/>
        <end position="522"/>
    </location>
</feature>
<evidence type="ECO:0000256" key="1">
    <source>
        <dbReference type="SAM" id="MobiDB-lite"/>
    </source>
</evidence>
<protein>
    <submittedName>
        <fullName evidence="2">Uncharacterized protein</fullName>
    </submittedName>
</protein>
<feature type="region of interest" description="Disordered" evidence="1">
    <location>
        <begin position="121"/>
        <end position="144"/>
    </location>
</feature>
<evidence type="ECO:0000313" key="3">
    <source>
        <dbReference type="Proteomes" id="UP000298138"/>
    </source>
</evidence>
<feature type="compositionally biased region" description="Low complexity" evidence="1">
    <location>
        <begin position="548"/>
        <end position="563"/>
    </location>
</feature>
<feature type="region of interest" description="Disordered" evidence="1">
    <location>
        <begin position="350"/>
        <end position="395"/>
    </location>
</feature>
<feature type="compositionally biased region" description="Basic and acidic residues" evidence="1">
    <location>
        <begin position="384"/>
        <end position="395"/>
    </location>
</feature>
<feature type="compositionally biased region" description="Low complexity" evidence="1">
    <location>
        <begin position="478"/>
        <end position="494"/>
    </location>
</feature>
<dbReference type="Proteomes" id="UP000298138">
    <property type="component" value="Unassembled WGS sequence"/>
</dbReference>
<feature type="compositionally biased region" description="Gly residues" evidence="1">
    <location>
        <begin position="743"/>
        <end position="755"/>
    </location>
</feature>
<reference evidence="2 3" key="1">
    <citation type="submission" date="2019-04" db="EMBL/GenBank/DDBJ databases">
        <title>Comparative genomics and transcriptomics to analyze fruiting body development in filamentous ascomycetes.</title>
        <authorList>
            <consortium name="DOE Joint Genome Institute"/>
            <person name="Lutkenhaus R."/>
            <person name="Traeger S."/>
            <person name="Breuer J."/>
            <person name="Kuo A."/>
            <person name="Lipzen A."/>
            <person name="Pangilinan J."/>
            <person name="Dilworth D."/>
            <person name="Sandor L."/>
            <person name="Poggeler S."/>
            <person name="Barry K."/>
            <person name="Grigoriev I.V."/>
            <person name="Nowrousian M."/>
        </authorList>
    </citation>
    <scope>NUCLEOTIDE SEQUENCE [LARGE SCALE GENOMIC DNA]</scope>
    <source>
        <strain evidence="2 3">CBS 389.68</strain>
    </source>
</reference>
<feature type="region of interest" description="Disordered" evidence="1">
    <location>
        <begin position="240"/>
        <end position="329"/>
    </location>
</feature>
<evidence type="ECO:0000313" key="2">
    <source>
        <dbReference type="EMBL" id="TGZ76430.1"/>
    </source>
</evidence>
<accession>A0A4S2MHS9</accession>
<feature type="region of interest" description="Disordered" evidence="1">
    <location>
        <begin position="468"/>
        <end position="684"/>
    </location>
</feature>
<feature type="compositionally biased region" description="Low complexity" evidence="1">
    <location>
        <begin position="423"/>
        <end position="433"/>
    </location>
</feature>
<sequence length="788" mass="86503">MAYTHARSRNLSTTRAPTILPDIAELSPNLEPTRAPPVPATARKPQPQPQPQPRTRIPSPTLRSVSVASFMSDGTIEIDGFGFDSIGDDDDDGDEDDDGLDRDIDALSLYGAESVYEDSVFGDYDADEGGGGGNGGARESQDLSRRAERILASAKRRLDRCGQNISRARNSIILSPSLSPTIPVLGKETPTNEMASIASVLEMEDVLGQFPVPAGEKWRRMEQTPVGGFGGLREHMRTASESAVVRSESAGARTLQGMREENDNGSAARSRSAQQMRSLRDQMKDLRGKISSLQEQAQRDRERDNVRRRTSVSSLRSNHSSNGFYSTPSLEEIRESRVLDINTTNEWDDMIPSHHHHHHHHRDSFHHRFSQASRSSSRSSGTPKPRDDLVTSPFSERHEDRYDAFSYDALLIGTSFVHHRRTLSSSSSTSTATIQQQHLERASSQNSISSYATATESLSPRFAAISRSNSADTIRDNPSPATTTSSGVSSPGTAILGTHPLRPPPVKSASSSSSSSSLSSRSRGLDDQHSSYHSAPQTPHLMKPTPSPSSSSSSASSSFSSRTPKTKTKPMKNEQSWYRDSISTETEAETETENETVDGYYTDQSSDNNLSSSSSSHSHPLSYPPHDRQQRHQQRQRMSTTSTSSSRYSTDTITAFSPPTPRAPQPPRHHPHHQPVSIHASHRDSQTMIVNGVIEGREEVELKVGREDRVLIEGVIETLGRVCCELEAVGRGKGAEGARDNGGDTGRGGDMGINGRGMEMEERREVLRERLRGAMRVLEGWEGEVEMF</sequence>
<dbReference type="EMBL" id="ML220179">
    <property type="protein sequence ID" value="TGZ76430.1"/>
    <property type="molecule type" value="Genomic_DNA"/>
</dbReference>
<feature type="compositionally biased region" description="Polar residues" evidence="1">
    <location>
        <begin position="264"/>
        <end position="277"/>
    </location>
</feature>
<gene>
    <name evidence="2" type="ORF">EX30DRAFT_399283</name>
</gene>
<feature type="compositionally biased region" description="Low complexity" evidence="1">
    <location>
        <begin position="636"/>
        <end position="652"/>
    </location>
</feature>
<feature type="compositionally biased region" description="Low complexity" evidence="1">
    <location>
        <begin position="240"/>
        <end position="253"/>
    </location>
</feature>
<feature type="compositionally biased region" description="Basic and acidic residues" evidence="1">
    <location>
        <begin position="733"/>
        <end position="742"/>
    </location>
</feature>
<feature type="compositionally biased region" description="Low complexity" evidence="1">
    <location>
        <begin position="311"/>
        <end position="321"/>
    </location>
</feature>
<keyword evidence="3" id="KW-1185">Reference proteome</keyword>
<feature type="compositionally biased region" description="Basic and acidic residues" evidence="1">
    <location>
        <begin position="297"/>
        <end position="307"/>
    </location>
</feature>
<feature type="region of interest" description="Disordered" evidence="1">
    <location>
        <begin position="1"/>
        <end position="63"/>
    </location>
</feature>
<dbReference type="OrthoDB" id="3438840at2759"/>
<feature type="compositionally biased region" description="Basic and acidic residues" evidence="1">
    <location>
        <begin position="278"/>
        <end position="288"/>
    </location>
</feature>
<feature type="region of interest" description="Disordered" evidence="1">
    <location>
        <begin position="733"/>
        <end position="755"/>
    </location>
</feature>
<feature type="compositionally biased region" description="Polar residues" evidence="1">
    <location>
        <begin position="434"/>
        <end position="447"/>
    </location>
</feature>
<feature type="compositionally biased region" description="Acidic residues" evidence="1">
    <location>
        <begin position="86"/>
        <end position="100"/>
    </location>
</feature>
<dbReference type="InParanoid" id="A0A4S2MHS9"/>
<feature type="region of interest" description="Disordered" evidence="1">
    <location>
        <begin position="423"/>
        <end position="447"/>
    </location>
</feature>
<feature type="compositionally biased region" description="Basic residues" evidence="1">
    <location>
        <begin position="353"/>
        <end position="369"/>
    </location>
</feature>
<feature type="compositionally biased region" description="Low complexity" evidence="1">
    <location>
        <begin position="605"/>
        <end position="621"/>
    </location>
</feature>
<organism evidence="2 3">
    <name type="scientific">Ascodesmis nigricans</name>
    <dbReference type="NCBI Taxonomy" id="341454"/>
    <lineage>
        <taxon>Eukaryota</taxon>
        <taxon>Fungi</taxon>
        <taxon>Dikarya</taxon>
        <taxon>Ascomycota</taxon>
        <taxon>Pezizomycotina</taxon>
        <taxon>Pezizomycetes</taxon>
        <taxon>Pezizales</taxon>
        <taxon>Ascodesmidaceae</taxon>
        <taxon>Ascodesmis</taxon>
    </lineage>
</organism>
<feature type="compositionally biased region" description="Polar residues" evidence="1">
    <location>
        <begin position="573"/>
        <end position="583"/>
    </location>
</feature>